<dbReference type="OrthoDB" id="5689462at2"/>
<dbReference type="GO" id="GO:0005829">
    <property type="term" value="C:cytosol"/>
    <property type="evidence" value="ECO:0007669"/>
    <property type="project" value="TreeGrafter"/>
</dbReference>
<dbReference type="Pfam" id="PF06185">
    <property type="entry name" value="YecM"/>
    <property type="match status" value="1"/>
</dbReference>
<name>A0A1B7K2Q8_9GAMM</name>
<dbReference type="PANTHER" id="PTHR37519">
    <property type="match status" value="1"/>
</dbReference>
<dbReference type="InterPro" id="IPR010393">
    <property type="entry name" value="DUF991_YecM-like"/>
</dbReference>
<organism evidence="1 2">
    <name type="scientific">Providencia heimbachae ATCC 35613</name>
    <dbReference type="NCBI Taxonomy" id="1354272"/>
    <lineage>
        <taxon>Bacteria</taxon>
        <taxon>Pseudomonadati</taxon>
        <taxon>Pseudomonadota</taxon>
        <taxon>Gammaproteobacteria</taxon>
        <taxon>Enterobacterales</taxon>
        <taxon>Morganellaceae</taxon>
        <taxon>Providencia</taxon>
    </lineage>
</organism>
<evidence type="ECO:0000313" key="2">
    <source>
        <dbReference type="Proteomes" id="UP000078224"/>
    </source>
</evidence>
<gene>
    <name evidence="1" type="ORF">M998_0408</name>
</gene>
<dbReference type="Gene3D" id="3.10.180.10">
    <property type="entry name" value="2,3-Dihydroxybiphenyl 1,2-Dioxygenase, domain 1"/>
    <property type="match status" value="1"/>
</dbReference>
<dbReference type="EMBL" id="LXEW01000010">
    <property type="protein sequence ID" value="OAT54418.1"/>
    <property type="molecule type" value="Genomic_DNA"/>
</dbReference>
<proteinExistence type="predicted"/>
<sequence length="184" mass="21166">MINFVEIPELQDLWHDLPEFEKKLQSMAKELNLSLTDYQIDHISVRCHHLATALRWHNGLIQCANLISDNQINGRPIRLYELRQAIQVAGQNIFIIELPFPKGKIYPQESWEHIEMVIDVLPSALEETARKLLPDLLPQGFSIKVSQPKGQQERLSNPTLAVTNGIITLKYHPFSLKNIIESEK</sequence>
<evidence type="ECO:0000313" key="1">
    <source>
        <dbReference type="EMBL" id="OAT54418.1"/>
    </source>
</evidence>
<dbReference type="AlphaFoldDB" id="A0A1B7K2Q8"/>
<accession>A0A1B7K2Q8</accession>
<dbReference type="SUPFAM" id="SSF54593">
    <property type="entry name" value="Glyoxalase/Bleomycin resistance protein/Dihydroxybiphenyl dioxygenase"/>
    <property type="match status" value="1"/>
</dbReference>
<dbReference type="PANTHER" id="PTHR37519:SF1">
    <property type="entry name" value="DIHYDROXYBIPHENYL DIOXYGENASE DOMAIN-CONTAINING PROTEIN"/>
    <property type="match status" value="1"/>
</dbReference>
<comment type="caution">
    <text evidence="1">The sequence shown here is derived from an EMBL/GenBank/DDBJ whole genome shotgun (WGS) entry which is preliminary data.</text>
</comment>
<dbReference type="InterPro" id="IPR029068">
    <property type="entry name" value="Glyas_Bleomycin-R_OHBP_Dase"/>
</dbReference>
<keyword evidence="2" id="KW-1185">Reference proteome</keyword>
<reference evidence="1 2" key="1">
    <citation type="submission" date="2016-04" db="EMBL/GenBank/DDBJ databases">
        <title>ATOL: Assembling a taxonomically balanced genome-scale reconstruction of the evolutionary history of the Enterobacteriaceae.</title>
        <authorList>
            <person name="Plunkett G.III."/>
            <person name="Neeno-Eckwall E.C."/>
            <person name="Glasner J.D."/>
            <person name="Perna N.T."/>
        </authorList>
    </citation>
    <scope>NUCLEOTIDE SEQUENCE [LARGE SCALE GENOMIC DNA]</scope>
    <source>
        <strain evidence="1 2">ATCC 35613</strain>
    </source>
</reference>
<protein>
    <submittedName>
        <fullName evidence="1">YecM family protein</fullName>
    </submittedName>
</protein>
<dbReference type="NCBIfam" id="NF008681">
    <property type="entry name" value="PRK11700.1-4"/>
    <property type="match status" value="1"/>
</dbReference>
<dbReference type="RefSeq" id="WP_068907280.1">
    <property type="nucleotide sequence ID" value="NZ_LXEW01000010.1"/>
</dbReference>
<dbReference type="PATRIC" id="fig|1354272.4.peg.422"/>
<dbReference type="Proteomes" id="UP000078224">
    <property type="component" value="Unassembled WGS sequence"/>
</dbReference>